<evidence type="ECO:0000259" key="1">
    <source>
        <dbReference type="Pfam" id="PF13808"/>
    </source>
</evidence>
<sequence length="131" mass="14741">MTLIVHLTIVRYIRSDTNRKHDLVDVIFLVISAIISGAEGWQNIETFGDNKFSWLSNHRAFENGIPRRHTIARILRSIVAETLLEALLNWVNDQRTINGKPIIAFDGKVLRGGVVDQILALYVAVPSVLPN</sequence>
<dbReference type="InterPro" id="IPR032806">
    <property type="entry name" value="YbfD_N"/>
</dbReference>
<evidence type="ECO:0000313" key="2">
    <source>
        <dbReference type="EMBL" id="ABV36554.1"/>
    </source>
</evidence>
<name>A8FUN1_SHESH</name>
<dbReference type="AlphaFoldDB" id="A8FUN1"/>
<dbReference type="PANTHER" id="PTHR30298">
    <property type="entry name" value="H REPEAT-ASSOCIATED PREDICTED TRANSPOSASE"/>
    <property type="match status" value="1"/>
</dbReference>
<proteinExistence type="predicted"/>
<dbReference type="EMBL" id="CP000821">
    <property type="protein sequence ID" value="ABV36554.1"/>
    <property type="molecule type" value="Genomic_DNA"/>
</dbReference>
<dbReference type="PANTHER" id="PTHR30298:SF0">
    <property type="entry name" value="PROTEIN YBFL-RELATED"/>
    <property type="match status" value="1"/>
</dbReference>
<protein>
    <submittedName>
        <fullName evidence="2">Transposase</fullName>
    </submittedName>
</protein>
<keyword evidence="3" id="KW-1185">Reference proteome</keyword>
<dbReference type="KEGG" id="sse:Ssed_1943"/>
<dbReference type="Proteomes" id="UP000002015">
    <property type="component" value="Chromosome"/>
</dbReference>
<dbReference type="NCBIfam" id="NF033564">
    <property type="entry name" value="transpos_ISAs1"/>
    <property type="match status" value="1"/>
</dbReference>
<evidence type="ECO:0000313" key="3">
    <source>
        <dbReference type="Proteomes" id="UP000002015"/>
    </source>
</evidence>
<reference evidence="2 3" key="1">
    <citation type="submission" date="2007-08" db="EMBL/GenBank/DDBJ databases">
        <title>Complete sequence of Shewanella sediminis HAW-EB3.</title>
        <authorList>
            <consortium name="US DOE Joint Genome Institute"/>
            <person name="Copeland A."/>
            <person name="Lucas S."/>
            <person name="Lapidus A."/>
            <person name="Barry K."/>
            <person name="Glavina del Rio T."/>
            <person name="Dalin E."/>
            <person name="Tice H."/>
            <person name="Pitluck S."/>
            <person name="Chertkov O."/>
            <person name="Brettin T."/>
            <person name="Bruce D."/>
            <person name="Detter J.C."/>
            <person name="Han C."/>
            <person name="Schmutz J."/>
            <person name="Larimer F."/>
            <person name="Land M."/>
            <person name="Hauser L."/>
            <person name="Kyrpides N."/>
            <person name="Kim E."/>
            <person name="Zhao J.-S."/>
            <person name="Richardson P."/>
        </authorList>
    </citation>
    <scope>NUCLEOTIDE SEQUENCE [LARGE SCALE GENOMIC DNA]</scope>
    <source>
        <strain evidence="2 3">HAW-EB3</strain>
    </source>
</reference>
<dbReference type="eggNOG" id="COG5433">
    <property type="taxonomic scope" value="Bacteria"/>
</dbReference>
<dbReference type="InterPro" id="IPR051698">
    <property type="entry name" value="Transposase_11-like"/>
</dbReference>
<feature type="domain" description="H repeat-associated protein N-terminal" evidence="1">
    <location>
        <begin position="6"/>
        <end position="91"/>
    </location>
</feature>
<dbReference type="HOGENOM" id="CLU_046404_5_0_6"/>
<gene>
    <name evidence="2" type="ordered locus">Ssed_1943</name>
</gene>
<dbReference type="Pfam" id="PF13808">
    <property type="entry name" value="DDE_Tnp_1_assoc"/>
    <property type="match status" value="1"/>
</dbReference>
<dbReference type="InterPro" id="IPR047647">
    <property type="entry name" value="ISAs1_transpos"/>
</dbReference>
<organism evidence="2 3">
    <name type="scientific">Shewanella sediminis (strain HAW-EB3)</name>
    <dbReference type="NCBI Taxonomy" id="425104"/>
    <lineage>
        <taxon>Bacteria</taxon>
        <taxon>Pseudomonadati</taxon>
        <taxon>Pseudomonadota</taxon>
        <taxon>Gammaproteobacteria</taxon>
        <taxon>Alteromonadales</taxon>
        <taxon>Shewanellaceae</taxon>
        <taxon>Shewanella</taxon>
    </lineage>
</organism>
<accession>A8FUN1</accession>